<name>A0ABS5C010_9BACT</name>
<keyword evidence="3" id="KW-1185">Reference proteome</keyword>
<feature type="region of interest" description="Disordered" evidence="1">
    <location>
        <begin position="109"/>
        <end position="150"/>
    </location>
</feature>
<gene>
    <name evidence="2" type="ORF">J8F10_29020</name>
</gene>
<dbReference type="Proteomes" id="UP000676565">
    <property type="component" value="Unassembled WGS sequence"/>
</dbReference>
<comment type="caution">
    <text evidence="2">The sequence shown here is derived from an EMBL/GenBank/DDBJ whole genome shotgun (WGS) entry which is preliminary data.</text>
</comment>
<dbReference type="InterPro" id="IPR032801">
    <property type="entry name" value="PXL2A/B/C"/>
</dbReference>
<dbReference type="NCBIfam" id="NF040769">
    <property type="entry name" value="SelL_rel_redox"/>
    <property type="match status" value="1"/>
</dbReference>
<proteinExistence type="predicted"/>
<protein>
    <submittedName>
        <fullName evidence="2">AhpC/TSA family protein</fullName>
    </submittedName>
</protein>
<organism evidence="2 3">
    <name type="scientific">Gemmata palustris</name>
    <dbReference type="NCBI Taxonomy" id="2822762"/>
    <lineage>
        <taxon>Bacteria</taxon>
        <taxon>Pseudomonadati</taxon>
        <taxon>Planctomycetota</taxon>
        <taxon>Planctomycetia</taxon>
        <taxon>Gemmatales</taxon>
        <taxon>Gemmataceae</taxon>
        <taxon>Gemmata</taxon>
    </lineage>
</organism>
<dbReference type="Gene3D" id="3.40.30.10">
    <property type="entry name" value="Glutaredoxin"/>
    <property type="match status" value="1"/>
</dbReference>
<reference evidence="2 3" key="1">
    <citation type="submission" date="2021-04" db="EMBL/GenBank/DDBJ databases">
        <authorList>
            <person name="Ivanova A."/>
        </authorList>
    </citation>
    <scope>NUCLEOTIDE SEQUENCE [LARGE SCALE GENOMIC DNA]</scope>
    <source>
        <strain evidence="2 3">G18</strain>
    </source>
</reference>
<dbReference type="EMBL" id="JAGKQQ010000001">
    <property type="protein sequence ID" value="MBP3959306.1"/>
    <property type="molecule type" value="Genomic_DNA"/>
</dbReference>
<accession>A0ABS5C010</accession>
<dbReference type="Pfam" id="PF13911">
    <property type="entry name" value="AhpC-TSA_2"/>
    <property type="match status" value="1"/>
</dbReference>
<evidence type="ECO:0000256" key="1">
    <source>
        <dbReference type="SAM" id="MobiDB-lite"/>
    </source>
</evidence>
<evidence type="ECO:0000313" key="3">
    <source>
        <dbReference type="Proteomes" id="UP000676565"/>
    </source>
</evidence>
<sequence>MDAARARFAARGCSVLVISQARPEVLALYVARHKWAVAVVCDPERAAYSAFGLERTGWLTFFKPRVLWGYFRGMFKGYRVKKPYAGEDVLQLGGDFILSRDRNVVFAHPSADPTDRPGVPDLLAALPSAPPIPHEREPDGPNVDAPAAGT</sequence>
<evidence type="ECO:0000313" key="2">
    <source>
        <dbReference type="EMBL" id="MBP3959306.1"/>
    </source>
</evidence>
<dbReference type="InterPro" id="IPR036249">
    <property type="entry name" value="Thioredoxin-like_sf"/>
</dbReference>
<dbReference type="SUPFAM" id="SSF52833">
    <property type="entry name" value="Thioredoxin-like"/>
    <property type="match status" value="1"/>
</dbReference>